<name>W9CC45_SCLBF</name>
<proteinExistence type="predicted"/>
<feature type="signal peptide" evidence="2">
    <location>
        <begin position="1"/>
        <end position="22"/>
    </location>
</feature>
<accession>W9CC45</accession>
<feature type="chain" id="PRO_5004918288" evidence="2">
    <location>
        <begin position="23"/>
        <end position="153"/>
    </location>
</feature>
<dbReference type="OrthoDB" id="3559826at2759"/>
<reference evidence="3 4" key="1">
    <citation type="journal article" date="2014" name="Genome Announc.">
        <title>Draft genome sequence of Sclerotinia borealis, a psychrophilic plant pathogenic fungus.</title>
        <authorList>
            <person name="Mardanov A.V."/>
            <person name="Beletsky A.V."/>
            <person name="Kadnikov V.V."/>
            <person name="Ignatov A.N."/>
            <person name="Ravin N.V."/>
        </authorList>
    </citation>
    <scope>NUCLEOTIDE SEQUENCE [LARGE SCALE GENOMIC DNA]</scope>
    <source>
        <strain evidence="4">F-4157</strain>
    </source>
</reference>
<dbReference type="EMBL" id="AYSA01000256">
    <property type="protein sequence ID" value="ESZ94307.1"/>
    <property type="molecule type" value="Genomic_DNA"/>
</dbReference>
<gene>
    <name evidence="3" type="ORF">SBOR_5303</name>
</gene>
<dbReference type="Proteomes" id="UP000019487">
    <property type="component" value="Unassembled WGS sequence"/>
</dbReference>
<protein>
    <submittedName>
        <fullName evidence="3">Uncharacterized protein</fullName>
    </submittedName>
</protein>
<feature type="region of interest" description="Disordered" evidence="1">
    <location>
        <begin position="33"/>
        <end position="53"/>
    </location>
</feature>
<feature type="compositionally biased region" description="Low complexity" evidence="1">
    <location>
        <begin position="34"/>
        <end position="53"/>
    </location>
</feature>
<organism evidence="3 4">
    <name type="scientific">Sclerotinia borealis (strain F-4128)</name>
    <dbReference type="NCBI Taxonomy" id="1432307"/>
    <lineage>
        <taxon>Eukaryota</taxon>
        <taxon>Fungi</taxon>
        <taxon>Dikarya</taxon>
        <taxon>Ascomycota</taxon>
        <taxon>Pezizomycotina</taxon>
        <taxon>Leotiomycetes</taxon>
        <taxon>Helotiales</taxon>
        <taxon>Sclerotiniaceae</taxon>
        <taxon>Sclerotinia</taxon>
    </lineage>
</organism>
<evidence type="ECO:0000313" key="3">
    <source>
        <dbReference type="EMBL" id="ESZ94307.1"/>
    </source>
</evidence>
<dbReference type="AlphaFoldDB" id="W9CC45"/>
<dbReference type="HOGENOM" id="CLU_1714365_0_0_1"/>
<keyword evidence="4" id="KW-1185">Reference proteome</keyword>
<keyword evidence="2" id="KW-0732">Signal</keyword>
<sequence length="153" mass="16170">MHLSISPLTILTVAALLTSSVAVDIEARQSPALPATQTPVPTSTTNTSLDPSQSASQSLAVQSALVSYASSLSAAGYTLAGPGASAAAKAATHTSDSESSIHIIRERTLASETITKQGLKEREVLFDWILAWGYMTIWEIEGRTFDQDIDTYA</sequence>
<evidence type="ECO:0000256" key="2">
    <source>
        <dbReference type="SAM" id="SignalP"/>
    </source>
</evidence>
<evidence type="ECO:0000313" key="4">
    <source>
        <dbReference type="Proteomes" id="UP000019487"/>
    </source>
</evidence>
<evidence type="ECO:0000256" key="1">
    <source>
        <dbReference type="SAM" id="MobiDB-lite"/>
    </source>
</evidence>
<comment type="caution">
    <text evidence="3">The sequence shown here is derived from an EMBL/GenBank/DDBJ whole genome shotgun (WGS) entry which is preliminary data.</text>
</comment>